<keyword evidence="3" id="KW-1185">Reference proteome</keyword>
<evidence type="ECO:0000313" key="2">
    <source>
        <dbReference type="EnsemblMetazoa" id="GAUT041758-PA"/>
    </source>
</evidence>
<proteinExistence type="predicted"/>
<evidence type="ECO:0000256" key="1">
    <source>
        <dbReference type="SAM" id="Phobius"/>
    </source>
</evidence>
<reference evidence="2" key="1">
    <citation type="submission" date="2020-05" db="UniProtKB">
        <authorList>
            <consortium name="EnsemblMetazoa"/>
        </authorList>
    </citation>
    <scope>IDENTIFICATION</scope>
    <source>
        <strain evidence="2">TTRI</strain>
    </source>
</reference>
<dbReference type="EnsemblMetazoa" id="GAUT041758-RA">
    <property type="protein sequence ID" value="GAUT041758-PA"/>
    <property type="gene ID" value="GAUT041758"/>
</dbReference>
<dbReference type="Proteomes" id="UP000078200">
    <property type="component" value="Unassembled WGS sequence"/>
</dbReference>
<organism evidence="2 3">
    <name type="scientific">Glossina austeni</name>
    <name type="common">Savannah tsetse fly</name>
    <dbReference type="NCBI Taxonomy" id="7395"/>
    <lineage>
        <taxon>Eukaryota</taxon>
        <taxon>Metazoa</taxon>
        <taxon>Ecdysozoa</taxon>
        <taxon>Arthropoda</taxon>
        <taxon>Hexapoda</taxon>
        <taxon>Insecta</taxon>
        <taxon>Pterygota</taxon>
        <taxon>Neoptera</taxon>
        <taxon>Endopterygota</taxon>
        <taxon>Diptera</taxon>
        <taxon>Brachycera</taxon>
        <taxon>Muscomorpha</taxon>
        <taxon>Hippoboscoidea</taxon>
        <taxon>Glossinidae</taxon>
        <taxon>Glossina</taxon>
    </lineage>
</organism>
<dbReference type="AlphaFoldDB" id="A0A1A9VMK1"/>
<protein>
    <submittedName>
        <fullName evidence="2">Uncharacterized protein</fullName>
    </submittedName>
</protein>
<feature type="transmembrane region" description="Helical" evidence="1">
    <location>
        <begin position="129"/>
        <end position="149"/>
    </location>
</feature>
<keyword evidence="1" id="KW-1133">Transmembrane helix</keyword>
<name>A0A1A9VMK1_GLOAU</name>
<dbReference type="VEuPathDB" id="VectorBase:GAUT041758"/>
<accession>A0A1A9VMK1</accession>
<keyword evidence="1" id="KW-0472">Membrane</keyword>
<evidence type="ECO:0000313" key="3">
    <source>
        <dbReference type="Proteomes" id="UP000078200"/>
    </source>
</evidence>
<sequence>MLVRLCKHVTFLEGTKSSSAKEYPPTPPYLSGRFNFGTYTINVNVVGNEEKGDCDFVARIGPNYYFHDIQIFGKLNNEYRLLKGKSKRNMHLSAHTVSKPFDDNNFVKVVESLISVSTENTSACVAARYRILISALICGLLMLTIIDCLTPTF</sequence>
<keyword evidence="1" id="KW-0812">Transmembrane</keyword>